<dbReference type="InterPro" id="IPR047650">
    <property type="entry name" value="Transpos_IS110"/>
</dbReference>
<feature type="compositionally biased region" description="Polar residues" evidence="1">
    <location>
        <begin position="297"/>
        <end position="313"/>
    </location>
</feature>
<dbReference type="AlphaFoldDB" id="A4FEX7"/>
<dbReference type="Proteomes" id="UP000006728">
    <property type="component" value="Chromosome"/>
</dbReference>
<reference evidence="3 4" key="1">
    <citation type="journal article" date="2007" name="Nat. Biotechnol.">
        <title>Complete genome sequence of the erythromycin-producing bacterium Saccharopolyspora erythraea NRRL23338.</title>
        <authorList>
            <person name="Oliynyk M."/>
            <person name="Samborskyy M."/>
            <person name="Lester J.B."/>
            <person name="Mironenko T."/>
            <person name="Scott N."/>
            <person name="Dickens S."/>
            <person name="Haydock S.F."/>
            <person name="Leadlay P.F."/>
        </authorList>
    </citation>
    <scope>NUCLEOTIDE SEQUENCE [LARGE SCALE GENOMIC DNA]</scope>
    <source>
        <strain evidence="4">ATCC 11635 / DSM 40517 / JCM 4748 / NBRC 13426 / NCIMB 8594 / NRRL 2338</strain>
    </source>
</reference>
<evidence type="ECO:0000259" key="2">
    <source>
        <dbReference type="Pfam" id="PF02371"/>
    </source>
</evidence>
<feature type="region of interest" description="Disordered" evidence="1">
    <location>
        <begin position="271"/>
        <end position="313"/>
    </location>
</feature>
<dbReference type="InterPro" id="IPR003346">
    <property type="entry name" value="Transposase_20"/>
</dbReference>
<dbReference type="EMBL" id="AM420293">
    <property type="protein sequence ID" value="CAM02602.1"/>
    <property type="molecule type" value="Genomic_DNA"/>
</dbReference>
<dbReference type="PANTHER" id="PTHR33055:SF16">
    <property type="entry name" value="TRANSPOSASE FOR INSERTION SEQUENCE ELEMENT IS1547"/>
    <property type="match status" value="1"/>
</dbReference>
<dbReference type="GO" id="GO:0003677">
    <property type="term" value="F:DNA binding"/>
    <property type="evidence" value="ECO:0007669"/>
    <property type="project" value="InterPro"/>
</dbReference>
<feature type="region of interest" description="Disordered" evidence="1">
    <location>
        <begin position="218"/>
        <end position="240"/>
    </location>
</feature>
<accession>A4FEX7</accession>
<feature type="compositionally biased region" description="Low complexity" evidence="1">
    <location>
        <begin position="272"/>
        <end position="283"/>
    </location>
</feature>
<dbReference type="eggNOG" id="COG3547">
    <property type="taxonomic scope" value="Bacteria"/>
</dbReference>
<feature type="domain" description="Transposase IS116/IS110/IS902 C-terminal" evidence="2">
    <location>
        <begin position="7"/>
        <end position="90"/>
    </location>
</feature>
<dbReference type="Pfam" id="PF02371">
    <property type="entry name" value="Transposase_20"/>
    <property type="match status" value="1"/>
</dbReference>
<name>A4FEX7_SACEN</name>
<gene>
    <name evidence="3" type="ordered locus">SACE_3327</name>
</gene>
<dbReference type="HOGENOM" id="CLU_888225_0_0_11"/>
<sequence>MRAINPALLTLPGIGPDVAGQILVTAGENTDRLVSEAAFAALCGVAPLPASSGRTHRHRLNRGGDRQANAALYRVALCRLRWDPRTHAYQQRRTTEGRTKKEIIRCLKRYIAREIYHVLHHPGHPQEHPPADLRDEDFSGDAAVGWEPRNARRPAYRSPGCVQLRPGARPPSQAPCRTWRAALAIASASMPACCSSSAGLPEPGRAWTASLRTGTRLSVAARTSSTASPRPPSGQWSSTVTMPPVCAAASRRVTESTGLTEYRSITLACTPSSASRSAARSDSCNVTPAPTRVMSPPSRTTLEPPISNDSSGG</sequence>
<keyword evidence="4" id="KW-1185">Reference proteome</keyword>
<feature type="compositionally biased region" description="Low complexity" evidence="1">
    <location>
        <begin position="218"/>
        <end position="228"/>
    </location>
</feature>
<dbReference type="GO" id="GO:0006313">
    <property type="term" value="P:DNA transposition"/>
    <property type="evidence" value="ECO:0007669"/>
    <property type="project" value="InterPro"/>
</dbReference>
<evidence type="ECO:0000313" key="3">
    <source>
        <dbReference type="EMBL" id="CAM02602.1"/>
    </source>
</evidence>
<protein>
    <recommendedName>
        <fullName evidence="2">Transposase IS116/IS110/IS902 C-terminal domain-containing protein</fullName>
    </recommendedName>
</protein>
<dbReference type="GO" id="GO:0004803">
    <property type="term" value="F:transposase activity"/>
    <property type="evidence" value="ECO:0007669"/>
    <property type="project" value="InterPro"/>
</dbReference>
<evidence type="ECO:0000256" key="1">
    <source>
        <dbReference type="SAM" id="MobiDB-lite"/>
    </source>
</evidence>
<organism evidence="3 4">
    <name type="scientific">Saccharopolyspora erythraea (strain ATCC 11635 / DSM 40517 / JCM 4748 / NBRC 13426 / NCIMB 8594 / NRRL 2338)</name>
    <dbReference type="NCBI Taxonomy" id="405948"/>
    <lineage>
        <taxon>Bacteria</taxon>
        <taxon>Bacillati</taxon>
        <taxon>Actinomycetota</taxon>
        <taxon>Actinomycetes</taxon>
        <taxon>Pseudonocardiales</taxon>
        <taxon>Pseudonocardiaceae</taxon>
        <taxon>Saccharopolyspora</taxon>
    </lineage>
</organism>
<dbReference type="KEGG" id="sen:SACE_3327"/>
<evidence type="ECO:0000313" key="4">
    <source>
        <dbReference type="Proteomes" id="UP000006728"/>
    </source>
</evidence>
<proteinExistence type="predicted"/>
<dbReference type="PANTHER" id="PTHR33055">
    <property type="entry name" value="TRANSPOSASE FOR INSERTION SEQUENCE ELEMENT IS1111A"/>
    <property type="match status" value="1"/>
</dbReference>